<dbReference type="EMBL" id="RJUJ01000002">
    <property type="protein sequence ID" value="ROH83972.1"/>
    <property type="molecule type" value="Genomic_DNA"/>
</dbReference>
<comment type="caution">
    <text evidence="2">The sequence shown here is derived from an EMBL/GenBank/DDBJ whole genome shotgun (WGS) entry which is preliminary data.</text>
</comment>
<reference evidence="2 4" key="2">
    <citation type="submission" date="2018-10" db="EMBL/GenBank/DDBJ databases">
        <title>New species genome.</title>
        <authorList>
            <person name="Li Y."/>
        </authorList>
    </citation>
    <scope>NUCLEOTIDE SEQUENCE [LARGE SCALE GENOMIC DNA]</scope>
    <source>
        <strain evidence="2 4">L6_4B</strain>
    </source>
</reference>
<name>A0A3N0UU01_9GAMM</name>
<evidence type="ECO:0000313" key="2">
    <source>
        <dbReference type="EMBL" id="ROH83972.1"/>
    </source>
</evidence>
<reference evidence="1 3" key="1">
    <citation type="submission" date="2016-02" db="EMBL/GenBank/DDBJ databases">
        <title>Species-wide whole genome sequencing reveals diversity, host range in Lonsdalea quercina.</title>
        <authorList>
            <person name="Li Y."/>
        </authorList>
    </citation>
    <scope>NUCLEOTIDE SEQUENCE [LARGE SCALE GENOMIC DNA]</scope>
    <source>
        <strain evidence="1 3">CFCC 12721</strain>
    </source>
</reference>
<dbReference type="Proteomes" id="UP000274511">
    <property type="component" value="Unassembled WGS sequence"/>
</dbReference>
<dbReference type="Proteomes" id="UP000250186">
    <property type="component" value="Unassembled WGS sequence"/>
</dbReference>
<accession>A0A3N0UU01</accession>
<dbReference type="EMBL" id="LUSW01000049">
    <property type="protein sequence ID" value="RAT31213.1"/>
    <property type="molecule type" value="Genomic_DNA"/>
</dbReference>
<evidence type="ECO:0000313" key="3">
    <source>
        <dbReference type="Proteomes" id="UP000250186"/>
    </source>
</evidence>
<organism evidence="2 4">
    <name type="scientific">Lonsdalea populi</name>
    <dbReference type="NCBI Taxonomy" id="1172565"/>
    <lineage>
        <taxon>Bacteria</taxon>
        <taxon>Pseudomonadati</taxon>
        <taxon>Pseudomonadota</taxon>
        <taxon>Gammaproteobacteria</taxon>
        <taxon>Enterobacterales</taxon>
        <taxon>Pectobacteriaceae</taxon>
        <taxon>Lonsdalea</taxon>
    </lineage>
</organism>
<keyword evidence="3" id="KW-1185">Reference proteome</keyword>
<sequence>MRPIPRRHDEKPVAGDAFRRIKRLYKEIRRLTEFIADTDSGHAMPFLPGMFWPPQSSPSSSILCLLFSLPAPLVQHFTVNA</sequence>
<evidence type="ECO:0000313" key="1">
    <source>
        <dbReference type="EMBL" id="RAT31213.1"/>
    </source>
</evidence>
<protein>
    <submittedName>
        <fullName evidence="2">Uncharacterized protein</fullName>
    </submittedName>
</protein>
<gene>
    <name evidence="1" type="ORF">AU492_15890</name>
    <name evidence="2" type="ORF">EC392_02910</name>
</gene>
<evidence type="ECO:0000313" key="4">
    <source>
        <dbReference type="Proteomes" id="UP000274511"/>
    </source>
</evidence>
<proteinExistence type="predicted"/>
<dbReference type="AlphaFoldDB" id="A0A3N0UU01"/>